<dbReference type="SUPFAM" id="SSF51419">
    <property type="entry name" value="PLP-binding barrel"/>
    <property type="match status" value="1"/>
</dbReference>
<dbReference type="CDD" id="cd06822">
    <property type="entry name" value="PLPDE_III_YBL036c_euk"/>
    <property type="match status" value="1"/>
</dbReference>
<dbReference type="InterPro" id="IPR001608">
    <property type="entry name" value="Ala_racemase_N"/>
</dbReference>
<dbReference type="EMBL" id="CAJOBD010000438">
    <property type="protein sequence ID" value="CAF3668660.1"/>
    <property type="molecule type" value="Genomic_DNA"/>
</dbReference>
<evidence type="ECO:0000313" key="6">
    <source>
        <dbReference type="EMBL" id="CAF0967281.1"/>
    </source>
</evidence>
<evidence type="ECO:0000313" key="8">
    <source>
        <dbReference type="Proteomes" id="UP000663864"/>
    </source>
</evidence>
<evidence type="ECO:0000256" key="4">
    <source>
        <dbReference type="RuleBase" id="RU004514"/>
    </source>
</evidence>
<dbReference type="AlphaFoldDB" id="A0A814EFJ2"/>
<dbReference type="FunFam" id="3.20.20.10:FF:000018">
    <property type="entry name" value="Pyridoxal phosphate homeostasis protein"/>
    <property type="match status" value="1"/>
</dbReference>
<evidence type="ECO:0000256" key="3">
    <source>
        <dbReference type="PIRSR" id="PIRSR004848-1"/>
    </source>
</evidence>
<feature type="modified residue" description="N6-(pyridoxal phosphate)lysine" evidence="2 3">
    <location>
        <position position="33"/>
    </location>
</feature>
<evidence type="ECO:0000313" key="7">
    <source>
        <dbReference type="EMBL" id="CAF3668660.1"/>
    </source>
</evidence>
<comment type="caution">
    <text evidence="6">The sequence shown here is derived from an EMBL/GenBank/DDBJ whole genome shotgun (WGS) entry which is preliminary data.</text>
</comment>
<dbReference type="PROSITE" id="PS01211">
    <property type="entry name" value="UPF0001"/>
    <property type="match status" value="1"/>
</dbReference>
<comment type="similarity">
    <text evidence="2 4">Belongs to the pyridoxal phosphate-binding protein YggS/PROSC family.</text>
</comment>
<keyword evidence="1 2" id="KW-0663">Pyridoxal phosphate</keyword>
<dbReference type="HAMAP" id="MF_02087">
    <property type="entry name" value="PLP_homeostasis"/>
    <property type="match status" value="1"/>
</dbReference>
<accession>A0A814EFJ2</accession>
<dbReference type="EMBL" id="CAJNOT010000394">
    <property type="protein sequence ID" value="CAF0967281.1"/>
    <property type="molecule type" value="Genomic_DNA"/>
</dbReference>
<comment type="function">
    <text evidence="2">Pyridoxal 5'-phosphate (PLP)-binding protein, which may be involved in intracellular homeostatic regulation of pyridoxal 5'-phosphate (PLP), the active form of vitamin B6.</text>
</comment>
<organism evidence="6 8">
    <name type="scientific">Rotaria sordida</name>
    <dbReference type="NCBI Taxonomy" id="392033"/>
    <lineage>
        <taxon>Eukaryota</taxon>
        <taxon>Metazoa</taxon>
        <taxon>Spiralia</taxon>
        <taxon>Gnathifera</taxon>
        <taxon>Rotifera</taxon>
        <taxon>Eurotatoria</taxon>
        <taxon>Bdelloidea</taxon>
        <taxon>Philodinida</taxon>
        <taxon>Philodinidae</taxon>
        <taxon>Rotaria</taxon>
    </lineage>
</organism>
<dbReference type="InterPro" id="IPR029066">
    <property type="entry name" value="PLP-binding_barrel"/>
</dbReference>
<dbReference type="InterPro" id="IPR011078">
    <property type="entry name" value="PyrdxlP_homeostasis"/>
</dbReference>
<dbReference type="PIRSF" id="PIRSF004848">
    <property type="entry name" value="YBL036c_PLPDEIII"/>
    <property type="match status" value="1"/>
</dbReference>
<proteinExistence type="inferred from homology"/>
<dbReference type="PANTHER" id="PTHR10146">
    <property type="entry name" value="PROLINE SYNTHETASE CO-TRANSCRIBED BACTERIAL HOMOLOG PROTEIN"/>
    <property type="match status" value="1"/>
</dbReference>
<evidence type="ECO:0000256" key="2">
    <source>
        <dbReference type="HAMAP-Rule" id="MF_03225"/>
    </source>
</evidence>
<gene>
    <name evidence="7" type="ORF">JBS370_LOCUS7384</name>
    <name evidence="6" type="ORF">ZHD862_LOCUS10816</name>
</gene>
<sequence>MSKLADNLNTILQRIKELSELNQTSVRLIAISKTKPVEDIIELYHAGQRYFGENYVDELEKKSNDNLILTQCSDIHWHFVGHLQSNKINRILTRVPNLDCIQTIDSIELADRLNNNLQKQSKTLNILIQINTSNEQQKSGIEQKDFLSLYEHIKLNCTQLICQGLMTIGSLDNVNTEDESDFQVLIQCRKELCDKYNFSINDIELSMGMSNDYERAIQVGSTIVRVGSLIFGVRH</sequence>
<dbReference type="Gene3D" id="3.20.20.10">
    <property type="entry name" value="Alanine racemase"/>
    <property type="match status" value="1"/>
</dbReference>
<comment type="cofactor">
    <cofactor evidence="3">
        <name>pyridoxal 5'-phosphate</name>
        <dbReference type="ChEBI" id="CHEBI:597326"/>
    </cofactor>
</comment>
<protein>
    <recommendedName>
        <fullName evidence="2">Pyridoxal phosphate homeostasis protein</fullName>
        <shortName evidence="2">PLP homeostasis protein</shortName>
    </recommendedName>
</protein>
<evidence type="ECO:0000256" key="1">
    <source>
        <dbReference type="ARBA" id="ARBA00022898"/>
    </source>
</evidence>
<dbReference type="Proteomes" id="UP000663864">
    <property type="component" value="Unassembled WGS sequence"/>
</dbReference>
<evidence type="ECO:0000259" key="5">
    <source>
        <dbReference type="Pfam" id="PF01168"/>
    </source>
</evidence>
<dbReference type="Pfam" id="PF01168">
    <property type="entry name" value="Ala_racemase_N"/>
    <property type="match status" value="1"/>
</dbReference>
<dbReference type="NCBIfam" id="TIGR00044">
    <property type="entry name" value="YggS family pyridoxal phosphate-dependent enzyme"/>
    <property type="match status" value="1"/>
</dbReference>
<feature type="domain" description="Alanine racemase N-terminal" evidence="5">
    <location>
        <begin position="7"/>
        <end position="234"/>
    </location>
</feature>
<dbReference type="PANTHER" id="PTHR10146:SF14">
    <property type="entry name" value="PYRIDOXAL PHOSPHATE HOMEOSTASIS PROTEIN"/>
    <property type="match status" value="1"/>
</dbReference>
<dbReference type="GO" id="GO:0030170">
    <property type="term" value="F:pyridoxal phosphate binding"/>
    <property type="evidence" value="ECO:0007669"/>
    <property type="project" value="UniProtKB-UniRule"/>
</dbReference>
<dbReference type="Proteomes" id="UP000663836">
    <property type="component" value="Unassembled WGS sequence"/>
</dbReference>
<reference evidence="6" key="1">
    <citation type="submission" date="2021-02" db="EMBL/GenBank/DDBJ databases">
        <authorList>
            <person name="Nowell W R."/>
        </authorList>
    </citation>
    <scope>NUCLEOTIDE SEQUENCE</scope>
</reference>
<name>A0A814EFJ2_9BILA</name>